<accession>A0A428SPA0</accession>
<dbReference type="InterPro" id="IPR036322">
    <property type="entry name" value="WD40_repeat_dom_sf"/>
</dbReference>
<dbReference type="SMART" id="SM00320">
    <property type="entry name" value="WD40"/>
    <property type="match status" value="8"/>
</dbReference>
<dbReference type="Gene3D" id="2.130.10.10">
    <property type="entry name" value="YVTN repeat-like/Quinoprotein amine dehydrogenase"/>
    <property type="match status" value="3"/>
</dbReference>
<evidence type="ECO:0000313" key="5">
    <source>
        <dbReference type="EMBL" id="RSL91604.1"/>
    </source>
</evidence>
<dbReference type="PROSITE" id="PS50082">
    <property type="entry name" value="WD_REPEATS_2"/>
    <property type="match status" value="2"/>
</dbReference>
<dbReference type="PROSITE" id="PS50294">
    <property type="entry name" value="WD_REPEATS_REGION"/>
    <property type="match status" value="1"/>
</dbReference>
<feature type="domain" description="Nephrocystin 3-like N-terminal" evidence="4">
    <location>
        <begin position="391"/>
        <end position="550"/>
    </location>
</feature>
<dbReference type="SUPFAM" id="SSF53167">
    <property type="entry name" value="Purine and uridine phosphorylases"/>
    <property type="match status" value="1"/>
</dbReference>
<keyword evidence="6" id="KW-1185">Reference proteome</keyword>
<comment type="caution">
    <text evidence="5">The sequence shown here is derived from an EMBL/GenBank/DDBJ whole genome shotgun (WGS) entry which is preliminary data.</text>
</comment>
<evidence type="ECO:0000259" key="4">
    <source>
        <dbReference type="Pfam" id="PF24883"/>
    </source>
</evidence>
<dbReference type="GO" id="GO:0003824">
    <property type="term" value="F:catalytic activity"/>
    <property type="evidence" value="ECO:0007669"/>
    <property type="project" value="InterPro"/>
</dbReference>
<dbReference type="InterPro" id="IPR056884">
    <property type="entry name" value="NPHP3-like_N"/>
</dbReference>
<gene>
    <name evidence="5" type="ORF">CEP51_000243</name>
</gene>
<dbReference type="PANTHER" id="PTHR46082">
    <property type="entry name" value="ATP/GTP-BINDING PROTEIN-RELATED"/>
    <property type="match status" value="1"/>
</dbReference>
<dbReference type="SUPFAM" id="SSF52540">
    <property type="entry name" value="P-loop containing nucleoside triphosphate hydrolases"/>
    <property type="match status" value="1"/>
</dbReference>
<dbReference type="SUPFAM" id="SSF82171">
    <property type="entry name" value="DPP6 N-terminal domain-like"/>
    <property type="match status" value="1"/>
</dbReference>
<dbReference type="InterPro" id="IPR035994">
    <property type="entry name" value="Nucleoside_phosphorylase_sf"/>
</dbReference>
<dbReference type="InterPro" id="IPR053137">
    <property type="entry name" value="NLR-like"/>
</dbReference>
<evidence type="ECO:0000313" key="6">
    <source>
        <dbReference type="Proteomes" id="UP000287972"/>
    </source>
</evidence>
<dbReference type="InterPro" id="IPR001680">
    <property type="entry name" value="WD40_rpt"/>
</dbReference>
<organism evidence="5 6">
    <name type="scientific">Fusarium floridanum</name>
    <dbReference type="NCBI Taxonomy" id="1325733"/>
    <lineage>
        <taxon>Eukaryota</taxon>
        <taxon>Fungi</taxon>
        <taxon>Dikarya</taxon>
        <taxon>Ascomycota</taxon>
        <taxon>Pezizomycotina</taxon>
        <taxon>Sordariomycetes</taxon>
        <taxon>Hypocreomycetidae</taxon>
        <taxon>Hypocreales</taxon>
        <taxon>Nectriaceae</taxon>
        <taxon>Fusarium</taxon>
        <taxon>Fusarium solani species complex</taxon>
    </lineage>
</organism>
<evidence type="ECO:0000259" key="3">
    <source>
        <dbReference type="Pfam" id="PF01048"/>
    </source>
</evidence>
<keyword evidence="2" id="KW-0853">WD repeat</keyword>
<dbReference type="PANTHER" id="PTHR46082:SF11">
    <property type="entry name" value="AAA+ ATPASE DOMAIN-CONTAINING PROTEIN-RELATED"/>
    <property type="match status" value="1"/>
</dbReference>
<evidence type="ECO:0008006" key="7">
    <source>
        <dbReference type="Google" id="ProtNLM"/>
    </source>
</evidence>
<dbReference type="InterPro" id="IPR000845">
    <property type="entry name" value="Nucleoside_phosphorylase_d"/>
</dbReference>
<feature type="repeat" description="WD" evidence="2">
    <location>
        <begin position="968"/>
        <end position="1009"/>
    </location>
</feature>
<dbReference type="EMBL" id="NKCL01000002">
    <property type="protein sequence ID" value="RSL91604.1"/>
    <property type="molecule type" value="Genomic_DNA"/>
</dbReference>
<feature type="domain" description="Nucleoside phosphorylase" evidence="3">
    <location>
        <begin position="16"/>
        <end position="306"/>
    </location>
</feature>
<sequence>MTTRKKVSSPALYSIAWVAALPIERAAATALLHERHDEPEGFDQHANDANAYDWGEVGQHNVVIASLPAGVYGTTSAAIIASHLLSSLPHIRIGLLVGIGGGIPRPGRDIRLGDIVVSQPDGQNGGVVQYDLGKAKINETWERKGSLNMPPPVLLNALGKLQAEHEIEDPKIMDLLQGLIRKYPRMKKHYVHQGEENDRLFSSDYEHYGGSTCDACDSSEEVERPERETTDPEIHYGTVASGNTLVKDAAVRDIILQRVGEECLCVEMEAAGLMNTFPCLVIRGICDYADSHKNNRWQRYAAATAAAFAVELLGFVRAKQLEETPSARELMKSIAKVDHKITHLKESIDSSHSKMVLNRLPTAAGAAHDSSDSWLQATCLEDTRVDVLREIYEWASDPDSNSTTLFWLNGMAGTGKSTISRTVAQHLAKEGTFGGSFFFKKGEIDRSNPSKLFTSLAAGLSRWQSAVSQYIGEAIDQNPQIFDQMPHQQFSKLILEPLSQVTLCSGKPIVIVIDALDECQHHSITSIILDILPRARSLRHPRLKFFLTSRPELPIQAGFPHVERRNTYQDLILQNVPFDIIRKDLETFLRRTIEQIRIRYDDGSGRLPPNWPGKDAIQRLVNMATPLFIVASTACRFLEDRRLGNPKRQMDKILAVKDRAHASMLDQMYLAVLSQQLEGGPDSYTPQQKSQIVEEFRLIVGSVILLSTPLTMPVLAQLLHGDQDVSDFQETLENRLELLHSVLSVPPPSERLNSPVRALHLSFRDFLVDSERRDVNPFWVDEAKAQLVLAESCLRVMRTSLRENMCELGSPDTRKTWVTQEKVNHCLSPHVQYACLHWVDHVEQAPMDLVAGKVVLEFLEIHLLHWLEALSFLNRVLESVVMVERLHSATQDAGLPQLSELLSDLIRFTGANAGVIDLAPLQVYSMALVFAPLKSRVRIVFKAQVPDWISIQPRVKDHWTDCLHTLRNPRYGGKVSHLSFSPDSKLLASLTRTGVVSVWDVKTGVQVLEQNSGTLFDVARSVVFSTDSALVIVVSVARIKVWRVATGECVYNLCHPQSNVTSTTLLTPGLIASGSGMGDVRVWEVGTGRLVSKLQGHRKPVRALAVSADEKLLASGSDDGKMIIWQRDNWIHVKTLVAPEGGAISRVAFSSDSTLIAAAISSLLGDMSMTVPVTSLPLQTSTLSSFLPGSRPVEWKSHASPAASATFLDTAIMDHMDCPGDGMEGKVVVFSMDSCQPLQMLCNYQRSPDLMFRSGSVLVISDHFGREISTWQADTGQLLHELLDDPRLEVTATAFSRDPIVKIYTGLGRTEIWYADSREYRQCCDMTDGDVSVSTTMAISANLKLIASAIADGEVNVYQVSLVEDDYPQLRTQEVIEAVSPEFSQHASFDSTTPTWAIWETMTGTLLDKSNNRLPGDRIIFSCDSRTRVLVGERVILYTGVSYGMQLLAVERPMRDNRLYKAAFSPTSELIATGYFKTVQIWQVATGKCIQTLKTFSTKHISSLVFSSDSKLVGVAQGEIVQVWDISTGLYARKIRMPPGGGWSTGCLAISSQAKLVASASDHGVVSIWHASTGKLLGSLDTGIKSSRLSFENGDTQLLANSGLIGIDLSCLVGDEAVSTEPTFSANPIDLSSELSRTNDDGMFAVLGKRAGIGIDRSKEWFTWNGQPFFLIPVEYSKQHVEVNGSSVLFRPISGRPTVITFNPKKLTELFP</sequence>
<dbReference type="InterPro" id="IPR015943">
    <property type="entry name" value="WD40/YVTN_repeat-like_dom_sf"/>
</dbReference>
<dbReference type="Pfam" id="PF24883">
    <property type="entry name" value="NPHP3_N"/>
    <property type="match status" value="1"/>
</dbReference>
<reference evidence="5 6" key="1">
    <citation type="submission" date="2017-06" db="EMBL/GenBank/DDBJ databases">
        <title>Comparative genomic analysis of Ambrosia Fusariam Clade fungi.</title>
        <authorList>
            <person name="Stajich J.E."/>
            <person name="Carrillo J."/>
            <person name="Kijimoto T."/>
            <person name="Eskalen A."/>
            <person name="O'Donnell K."/>
            <person name="Kasson M."/>
        </authorList>
    </citation>
    <scope>NUCLEOTIDE SEQUENCE [LARGE SCALE GENOMIC DNA]</scope>
    <source>
        <strain evidence="5 6">NRRL62606</strain>
    </source>
</reference>
<keyword evidence="1" id="KW-0677">Repeat</keyword>
<dbReference type="GO" id="GO:0009116">
    <property type="term" value="P:nucleoside metabolic process"/>
    <property type="evidence" value="ECO:0007669"/>
    <property type="project" value="InterPro"/>
</dbReference>
<dbReference type="Proteomes" id="UP000287972">
    <property type="component" value="Unassembled WGS sequence"/>
</dbReference>
<evidence type="ECO:0000256" key="2">
    <source>
        <dbReference type="PROSITE-ProRule" id="PRU00221"/>
    </source>
</evidence>
<dbReference type="Pfam" id="PF00400">
    <property type="entry name" value="WD40"/>
    <property type="match status" value="2"/>
</dbReference>
<evidence type="ECO:0000256" key="1">
    <source>
        <dbReference type="ARBA" id="ARBA00022737"/>
    </source>
</evidence>
<dbReference type="InterPro" id="IPR027417">
    <property type="entry name" value="P-loop_NTPase"/>
</dbReference>
<dbReference type="Pfam" id="PF01048">
    <property type="entry name" value="PNP_UDP_1"/>
    <property type="match status" value="1"/>
</dbReference>
<dbReference type="SUPFAM" id="SSF50978">
    <property type="entry name" value="WD40 repeat-like"/>
    <property type="match status" value="1"/>
</dbReference>
<dbReference type="Gene3D" id="3.40.50.1580">
    <property type="entry name" value="Nucleoside phosphorylase domain"/>
    <property type="match status" value="1"/>
</dbReference>
<proteinExistence type="predicted"/>
<name>A0A428SPA0_9HYPO</name>
<feature type="repeat" description="WD" evidence="2">
    <location>
        <begin position="1094"/>
        <end position="1126"/>
    </location>
</feature>
<protein>
    <recommendedName>
        <fullName evidence="7">NACHT domain-containing protein</fullName>
    </recommendedName>
</protein>
<dbReference type="Gene3D" id="3.40.50.300">
    <property type="entry name" value="P-loop containing nucleotide triphosphate hydrolases"/>
    <property type="match status" value="1"/>
</dbReference>